<accession>A0A4Q4KGH0</accession>
<evidence type="ECO:0000256" key="1">
    <source>
        <dbReference type="ARBA" id="ARBA00004370"/>
    </source>
</evidence>
<dbReference type="Pfam" id="PF01103">
    <property type="entry name" value="Omp85"/>
    <property type="match status" value="1"/>
</dbReference>
<dbReference type="InterPro" id="IPR000184">
    <property type="entry name" value="Bac_surfAg_D15"/>
</dbReference>
<proteinExistence type="predicted"/>
<dbReference type="InterPro" id="IPR039910">
    <property type="entry name" value="D15-like"/>
</dbReference>
<comment type="subcellular location">
    <subcellularLocation>
        <location evidence="1">Membrane</location>
    </subcellularLocation>
</comment>
<keyword evidence="4" id="KW-0472">Membrane</keyword>
<evidence type="ECO:0000259" key="6">
    <source>
        <dbReference type="Pfam" id="PF01103"/>
    </source>
</evidence>
<dbReference type="Proteomes" id="UP000293952">
    <property type="component" value="Unassembled WGS sequence"/>
</dbReference>
<keyword evidence="3" id="KW-0732">Signal</keyword>
<evidence type="ECO:0000256" key="2">
    <source>
        <dbReference type="ARBA" id="ARBA00022692"/>
    </source>
</evidence>
<dbReference type="GO" id="GO:0019867">
    <property type="term" value="C:outer membrane"/>
    <property type="evidence" value="ECO:0007669"/>
    <property type="project" value="InterPro"/>
</dbReference>
<dbReference type="PROSITE" id="PS51257">
    <property type="entry name" value="PROKAR_LIPOPROTEIN"/>
    <property type="match status" value="1"/>
</dbReference>
<name>A0A4Q4KGH0_9FLAO</name>
<dbReference type="PANTHER" id="PTHR12815:SF47">
    <property type="entry name" value="TRANSLOCATION AND ASSEMBLY MODULE SUBUNIT TAMA"/>
    <property type="match status" value="1"/>
</dbReference>
<reference evidence="7 8" key="1">
    <citation type="submission" date="2019-02" db="EMBL/GenBank/DDBJ databases">
        <title>Genome sequence of the sea-ice species Brumimicrobium glaciale.</title>
        <authorList>
            <person name="Bowman J.P."/>
        </authorList>
    </citation>
    <scope>NUCLEOTIDE SEQUENCE [LARGE SCALE GENOMIC DNA]</scope>
    <source>
        <strain evidence="7 8">IC156</strain>
    </source>
</reference>
<protein>
    <recommendedName>
        <fullName evidence="6">Bacterial surface antigen (D15) domain-containing protein</fullName>
    </recommendedName>
</protein>
<dbReference type="AlphaFoldDB" id="A0A4Q4KGH0"/>
<dbReference type="PANTHER" id="PTHR12815">
    <property type="entry name" value="SORTING AND ASSEMBLY MACHINERY SAMM50 PROTEIN FAMILY MEMBER"/>
    <property type="match status" value="1"/>
</dbReference>
<keyword evidence="8" id="KW-1185">Reference proteome</keyword>
<evidence type="ECO:0000256" key="3">
    <source>
        <dbReference type="ARBA" id="ARBA00022729"/>
    </source>
</evidence>
<dbReference type="EMBL" id="SETE01000009">
    <property type="protein sequence ID" value="RYM31334.1"/>
    <property type="molecule type" value="Genomic_DNA"/>
</dbReference>
<dbReference type="RefSeq" id="WP_130095020.1">
    <property type="nucleotide sequence ID" value="NZ_SETE01000009.1"/>
</dbReference>
<keyword evidence="2" id="KW-0812">Transmembrane</keyword>
<comment type="caution">
    <text evidence="7">The sequence shown here is derived from an EMBL/GenBank/DDBJ whole genome shotgun (WGS) entry which is preliminary data.</text>
</comment>
<evidence type="ECO:0000313" key="8">
    <source>
        <dbReference type="Proteomes" id="UP000293952"/>
    </source>
</evidence>
<dbReference type="Gene3D" id="2.40.160.50">
    <property type="entry name" value="membrane protein fhac: a member of the omp85/tpsb transporter family"/>
    <property type="match status" value="1"/>
</dbReference>
<evidence type="ECO:0000256" key="4">
    <source>
        <dbReference type="ARBA" id="ARBA00023136"/>
    </source>
</evidence>
<feature type="domain" description="Bacterial surface antigen (D15)" evidence="6">
    <location>
        <begin position="394"/>
        <end position="762"/>
    </location>
</feature>
<keyword evidence="5" id="KW-0998">Cell outer membrane</keyword>
<sequence>MQRNFTKYRILTAVLTMTMLYACSVKKYIPEGEMLFRGGKVTVKDSVDNKDISGLENELQSLLYPEPNTKFLGLYPGLHYYYKAQQKEKPNFIVRFLNKKIGEKPSYFSDVNIEKTEELLDNRLQNSGFFYTEVSSTIKKDSTAKTAETDYTVVIGEAYHLENYTIDVDSLEKTKTFPVYVELERSLSETILTKGSRYDLGAFKAERDRIDQFLKNRGYYNFNSTFIIFHADTNLNKNKSYNLYLRLKEGVPNKSKVPYVIDQVEVFPNVTKDTSAVEQDTTIIGGVEFLQNKVFFKPNKLRPFILLKPGERFDPEKSKYTSQRISSIGTYKFVNINFSEVDSLDADSLNVRHLNATISLSPLNKRSLRAELQGVTKSNGFTGPDLSLTYLNRNIFKGGESFSARGNFGYEKQFGSNTSGSSSLGLGLNLSLIYPRLIFPGNLDVYFKYAIPKTRISSGYDYLRRTKLYTINSYSASFGYIWNANRWVTHEIDPIKINYVKIGKRSEQFDSILDGNPFLKRSFEQQFIAGLNYTFIYNELNNPNRKGRLYARFNFDIAGNTVSLLGKMREGDSTESILGLPYAQYVKGDLDLSYHYRITKSGHSLVGRIFSGIGIPYGNSKTLPYVKQYFSGGSYSVRAFQIRGLGPGVYNPETDENLYFDRSGDIRLEGNFEYRFPLISVLKGALFFDAGNVWNLTDNLEGGKFTSDFNKQFGIGTGFGLRVDVQGFVIRFDLAAPLKRPEADWEFEYDKPVFNFAIGYPF</sequence>
<organism evidence="7 8">
    <name type="scientific">Brumimicrobium glaciale</name>
    <dbReference type="NCBI Taxonomy" id="200475"/>
    <lineage>
        <taxon>Bacteria</taxon>
        <taxon>Pseudomonadati</taxon>
        <taxon>Bacteroidota</taxon>
        <taxon>Flavobacteriia</taxon>
        <taxon>Flavobacteriales</taxon>
        <taxon>Crocinitomicaceae</taxon>
        <taxon>Brumimicrobium</taxon>
    </lineage>
</organism>
<gene>
    <name evidence="7" type="ORF">ERX46_16765</name>
</gene>
<dbReference type="OrthoDB" id="9814535at2"/>
<evidence type="ECO:0000313" key="7">
    <source>
        <dbReference type="EMBL" id="RYM31334.1"/>
    </source>
</evidence>
<evidence type="ECO:0000256" key="5">
    <source>
        <dbReference type="ARBA" id="ARBA00023237"/>
    </source>
</evidence>